<dbReference type="GO" id="GO:0016887">
    <property type="term" value="F:ATP hydrolysis activity"/>
    <property type="evidence" value="ECO:0007669"/>
    <property type="project" value="InterPro"/>
</dbReference>
<feature type="domain" description="AAA+ ATPase" evidence="4">
    <location>
        <begin position="397"/>
        <end position="534"/>
    </location>
</feature>
<comment type="caution">
    <text evidence="5">The sequence shown here is derived from an EMBL/GenBank/DDBJ whole genome shotgun (WGS) entry which is preliminary data.</text>
</comment>
<dbReference type="AlphaFoldDB" id="A0A9D1MZZ6"/>
<accession>A0A9D1MZZ6</accession>
<dbReference type="InterPro" id="IPR027417">
    <property type="entry name" value="P-loop_NTPase"/>
</dbReference>
<evidence type="ECO:0000256" key="3">
    <source>
        <dbReference type="RuleBase" id="RU003651"/>
    </source>
</evidence>
<dbReference type="InterPro" id="IPR003959">
    <property type="entry name" value="ATPase_AAA_core"/>
</dbReference>
<dbReference type="PROSITE" id="PS00674">
    <property type="entry name" value="AAA"/>
    <property type="match status" value="1"/>
</dbReference>
<evidence type="ECO:0000256" key="1">
    <source>
        <dbReference type="ARBA" id="ARBA00022741"/>
    </source>
</evidence>
<dbReference type="SUPFAM" id="SSF52540">
    <property type="entry name" value="P-loop containing nucleoside triphosphate hydrolases"/>
    <property type="match status" value="1"/>
</dbReference>
<dbReference type="SMART" id="SM00382">
    <property type="entry name" value="AAA"/>
    <property type="match status" value="1"/>
</dbReference>
<evidence type="ECO:0000256" key="2">
    <source>
        <dbReference type="ARBA" id="ARBA00022840"/>
    </source>
</evidence>
<dbReference type="Gene3D" id="3.40.50.300">
    <property type="entry name" value="P-loop containing nucleotide triphosphate hydrolases"/>
    <property type="match status" value="1"/>
</dbReference>
<dbReference type="InterPro" id="IPR003960">
    <property type="entry name" value="ATPase_AAA_CS"/>
</dbReference>
<comment type="similarity">
    <text evidence="3">Belongs to the AAA ATPase family.</text>
</comment>
<dbReference type="PANTHER" id="PTHR23077:SF171">
    <property type="entry name" value="NUCLEAR VALOSIN-CONTAINING PROTEIN-LIKE"/>
    <property type="match status" value="1"/>
</dbReference>
<name>A0A9D1MZZ6_9CLOT</name>
<sequence length="623" mass="70204">MKISSLKINYLKPTYTYNEMNIQKLMHQPMTSYVSKADMISFGGKTFTLEESMHINNVDTGLYIGKKDSVADYVKAKSVLLEDGARIKHLVMKDYMFFSPPEFPENVKKYISNEDIVMLDNAQIDKLDDTKTNFKIAYVSRTEKPRIFKRLSNEQGKYDSENYVGYRGYNKVKNYDVTLFDYVSVGEIEAEYSKLLNNSRAHFINARDICLFDNSKSDTVIGKSVSIAHNAKVDKVNADNLGISDSSTINDATTKSAIVSGKSYVGNLQSNESIITDNAEVDNLTVNDSLRISKNAKVGNITVKGKKALVEISDNAQILGKVNFVNDFGVVKVIKGKNNEKPNVKQSQIVNGKLIRNFNTFGFEKVAGMKNLKETLYQDVIEPLTKPELYKQYGLQPINGCLLYGPPGCGKTYIANALAEEAGRYFVEVKLSEISSPLQNLTNVNLRKKFEEAEKHAPAIIFLDEIESLAPSRESLYGNAPETSERVTELLTLMNNCKEKNVFVICASNEPQKIDSAIKRSGRLDRKIYVGSPDSDTREEMFKMNLANRLTGNDIDYKLISKLTENYISSDILVIVDEAARFALKERKPISTLHLLQAIKQVQPSLTEREIEYYKNKLNEKND</sequence>
<dbReference type="InterPro" id="IPR050168">
    <property type="entry name" value="AAA_ATPase_domain"/>
</dbReference>
<dbReference type="PANTHER" id="PTHR23077">
    <property type="entry name" value="AAA-FAMILY ATPASE"/>
    <property type="match status" value="1"/>
</dbReference>
<dbReference type="Pfam" id="PF00004">
    <property type="entry name" value="AAA"/>
    <property type="match status" value="1"/>
</dbReference>
<evidence type="ECO:0000313" key="5">
    <source>
        <dbReference type="EMBL" id="HIU92161.1"/>
    </source>
</evidence>
<dbReference type="InterPro" id="IPR003593">
    <property type="entry name" value="AAA+_ATPase"/>
</dbReference>
<reference evidence="5" key="1">
    <citation type="submission" date="2020-10" db="EMBL/GenBank/DDBJ databases">
        <authorList>
            <person name="Gilroy R."/>
        </authorList>
    </citation>
    <scope>NUCLEOTIDE SEQUENCE</scope>
    <source>
        <strain evidence="5">CHK154-7741</strain>
    </source>
</reference>
<dbReference type="GO" id="GO:0005524">
    <property type="term" value="F:ATP binding"/>
    <property type="evidence" value="ECO:0007669"/>
    <property type="project" value="UniProtKB-KW"/>
</dbReference>
<protein>
    <submittedName>
        <fullName evidence="5">ATP-binding protein</fullName>
    </submittedName>
</protein>
<keyword evidence="2 3" id="KW-0067">ATP-binding</keyword>
<dbReference type="Gene3D" id="1.10.8.60">
    <property type="match status" value="1"/>
</dbReference>
<reference evidence="5" key="2">
    <citation type="journal article" date="2021" name="PeerJ">
        <title>Extensive microbial diversity within the chicken gut microbiome revealed by metagenomics and culture.</title>
        <authorList>
            <person name="Gilroy R."/>
            <person name="Ravi A."/>
            <person name="Getino M."/>
            <person name="Pursley I."/>
            <person name="Horton D.L."/>
            <person name="Alikhan N.F."/>
            <person name="Baker D."/>
            <person name="Gharbi K."/>
            <person name="Hall N."/>
            <person name="Watson M."/>
            <person name="Adriaenssens E.M."/>
            <person name="Foster-Nyarko E."/>
            <person name="Jarju S."/>
            <person name="Secka A."/>
            <person name="Antonio M."/>
            <person name="Oren A."/>
            <person name="Chaudhuri R.R."/>
            <person name="La Ragione R."/>
            <person name="Hildebrand F."/>
            <person name="Pallen M.J."/>
        </authorList>
    </citation>
    <scope>NUCLEOTIDE SEQUENCE</scope>
    <source>
        <strain evidence="5">CHK154-7741</strain>
    </source>
</reference>
<evidence type="ECO:0000313" key="6">
    <source>
        <dbReference type="Proteomes" id="UP000886748"/>
    </source>
</evidence>
<proteinExistence type="inferred from homology"/>
<keyword evidence="1 3" id="KW-0547">Nucleotide-binding</keyword>
<evidence type="ECO:0000259" key="4">
    <source>
        <dbReference type="SMART" id="SM00382"/>
    </source>
</evidence>
<gene>
    <name evidence="5" type="ORF">IAD26_03385</name>
</gene>
<dbReference type="EMBL" id="DVOD01000024">
    <property type="protein sequence ID" value="HIU92161.1"/>
    <property type="molecule type" value="Genomic_DNA"/>
</dbReference>
<dbReference type="Proteomes" id="UP000886748">
    <property type="component" value="Unassembled WGS sequence"/>
</dbReference>
<organism evidence="5 6">
    <name type="scientific">Candidatus Limenecus avicola</name>
    <dbReference type="NCBI Taxonomy" id="2840847"/>
    <lineage>
        <taxon>Bacteria</taxon>
        <taxon>Bacillati</taxon>
        <taxon>Bacillota</taxon>
        <taxon>Clostridia</taxon>
        <taxon>Eubacteriales</taxon>
        <taxon>Clostridiaceae</taxon>
        <taxon>Clostridiaceae incertae sedis</taxon>
        <taxon>Candidatus Limenecus</taxon>
    </lineage>
</organism>